<sequence length="78" mass="9066">MAYIIDAWLDCPHPYLKVLNSISGREVLKFESGELNNMLENGDVCVDDLRTTNQQTLEEVVRQLALYSCRKQLYRELC</sequence>
<comment type="caution">
    <text evidence="1">The sequence shown here is derived from an EMBL/GenBank/DDBJ whole genome shotgun (WGS) entry which is preliminary data.</text>
</comment>
<organism evidence="1 2">
    <name type="scientific">Pontibacterium sinense</name>
    <dbReference type="NCBI Taxonomy" id="2781979"/>
    <lineage>
        <taxon>Bacteria</taxon>
        <taxon>Pseudomonadati</taxon>
        <taxon>Pseudomonadota</taxon>
        <taxon>Gammaproteobacteria</taxon>
        <taxon>Oceanospirillales</taxon>
        <taxon>Oceanospirillaceae</taxon>
        <taxon>Pontibacterium</taxon>
    </lineage>
</organism>
<protein>
    <submittedName>
        <fullName evidence="1">Uncharacterized protein</fullName>
    </submittedName>
</protein>
<accession>A0A8J7K9B3</accession>
<proteinExistence type="predicted"/>
<dbReference type="AlphaFoldDB" id="A0A8J7K9B3"/>
<keyword evidence="2" id="KW-1185">Reference proteome</keyword>
<evidence type="ECO:0000313" key="2">
    <source>
        <dbReference type="Proteomes" id="UP000640333"/>
    </source>
</evidence>
<dbReference type="RefSeq" id="WP_193952088.1">
    <property type="nucleotide sequence ID" value="NZ_JADEYS010000003.1"/>
</dbReference>
<name>A0A8J7K9B3_9GAMM</name>
<dbReference type="EMBL" id="JADEYS010000003">
    <property type="protein sequence ID" value="MBE9396541.1"/>
    <property type="molecule type" value="Genomic_DNA"/>
</dbReference>
<gene>
    <name evidence="1" type="ORF">IOQ59_04615</name>
</gene>
<dbReference type="Proteomes" id="UP000640333">
    <property type="component" value="Unassembled WGS sequence"/>
</dbReference>
<reference evidence="1" key="1">
    <citation type="submission" date="2020-10" db="EMBL/GenBank/DDBJ databases">
        <title>Bacterium isolated from coastal waters sediment.</title>
        <authorList>
            <person name="Chen R.-J."/>
            <person name="Lu D.-C."/>
            <person name="Zhu K.-L."/>
            <person name="Du Z.-J."/>
        </authorList>
    </citation>
    <scope>NUCLEOTIDE SEQUENCE</scope>
    <source>
        <strain evidence="1">N1Y112</strain>
    </source>
</reference>
<evidence type="ECO:0000313" key="1">
    <source>
        <dbReference type="EMBL" id="MBE9396541.1"/>
    </source>
</evidence>